<reference evidence="3 4" key="1">
    <citation type="submission" date="2024-04" db="EMBL/GenBank/DDBJ databases">
        <title>Phyllosticta paracitricarpa is synonymous to the EU quarantine fungus P. citricarpa based on phylogenomic analyses.</title>
        <authorList>
            <consortium name="Lawrence Berkeley National Laboratory"/>
            <person name="Van ingen-buijs V.A."/>
            <person name="Van westerhoven A.C."/>
            <person name="Haridas S."/>
            <person name="Skiadas P."/>
            <person name="Martin F."/>
            <person name="Groenewald J.Z."/>
            <person name="Crous P.W."/>
            <person name="Seidl M.F."/>
        </authorList>
    </citation>
    <scope>NUCLEOTIDE SEQUENCE [LARGE SCALE GENOMIC DNA]</scope>
    <source>
        <strain evidence="3 4">CBS 141358</strain>
    </source>
</reference>
<evidence type="ECO:0000313" key="3">
    <source>
        <dbReference type="EMBL" id="KAK7609470.1"/>
    </source>
</evidence>
<dbReference type="PANTHER" id="PTHR47839">
    <property type="entry name" value="DOMAIN PROTEIN, PUTATIVE (AFU_ORTHOLOGUE AFUA_6G04830)-RELATED"/>
    <property type="match status" value="1"/>
</dbReference>
<feature type="region of interest" description="Disordered" evidence="1">
    <location>
        <begin position="1416"/>
        <end position="1521"/>
    </location>
</feature>
<feature type="region of interest" description="Disordered" evidence="1">
    <location>
        <begin position="1541"/>
        <end position="1603"/>
    </location>
</feature>
<feature type="compositionally biased region" description="Low complexity" evidence="1">
    <location>
        <begin position="1441"/>
        <end position="1454"/>
    </location>
</feature>
<dbReference type="InterPro" id="IPR058210">
    <property type="entry name" value="SACS/Nov_dom"/>
</dbReference>
<evidence type="ECO:0000256" key="1">
    <source>
        <dbReference type="SAM" id="MobiDB-lite"/>
    </source>
</evidence>
<evidence type="ECO:0000259" key="2">
    <source>
        <dbReference type="Pfam" id="PF25794"/>
    </source>
</evidence>
<dbReference type="InterPro" id="IPR022155">
    <property type="entry name" value="DUF3684"/>
</dbReference>
<dbReference type="Pfam" id="PF12449">
    <property type="entry name" value="DUF3684"/>
    <property type="match status" value="1"/>
</dbReference>
<proteinExistence type="predicted"/>
<accession>A0ABR1N2Q6</accession>
<dbReference type="SUPFAM" id="SSF55874">
    <property type="entry name" value="ATPase domain of HSP90 chaperone/DNA topoisomerase II/histidine kinase"/>
    <property type="match status" value="1"/>
</dbReference>
<dbReference type="NCBIfam" id="NF047352">
    <property type="entry name" value="P_loop_sacsin"/>
    <property type="match status" value="1"/>
</dbReference>
<sequence>MAGVNYARMRELTLQEGQDDTVTVNTRALIDKVLARYSAEFTTLRELVQNAADAGASKVTIKFETDPSTRVPSPSDQEPGTVLRHVIKHHTLKSMDVSNNGKPFTEPDWARLRCIAEGNPDETKVGAFGVGFYSVFSECDEPFVISGNKTMAFFWKGNTLAVRSSTLPADQASSSTRFILDYRKSFEKEGEYTPSGIPDLFELSKFLTTSLTFLALESIELHVDSFKILELTKTTSTAVPTAIPSHVTTTSQNGIMKIRQVTHRTANIQADWSNVVAWDRSEPTQETAVQEQPPSVPSIKGFFAKFNIGTASKREQEQRAAREKVAAKQRAIAEDVAGRSQATISLNINSVNIATKVPTNLSRELLRATKKPPPQQTSLSILTTPHTHWEHSLSNAEGLTVDRAADLFASALPIKHGRVFIGFPTGQTTGYQCHIFAPSLIPTVERESIDLSNRHVSIWNESMLEIAGVACRMAFDKGMGTIKEEMDEALKAEGIKKPTDAHISKIVPDTVHVLEQWTAKEATPSALVGKCVEEGFWKASNRAEILSTLGVLPCQAVRVSVMKLNFLRDLAMIPEELIEQSWVFIERLTSRRIIQYLTVEDIVQRLENKPLDEEEMREFLKFTARMSNSEVIDASDLKKLFNAAVLSTEQSIIALGSISYYLVPSKYPPELPYPITVMPLKHTKDFSRAELEGFGWSELPIEEWVRFLLDFNQRTGPKSITKDSEFATQILKVISKQWDQMRTNQRNEVIALLQPHTVMPTKNGMQRPQQTYHPSVKLFEDLPNLIVPGLKPRFVEALGLRQTIDLDYVFTRLLAGQNTSSSDTKPRWSHMDLVEYLTDVRDSIPQKDRAILAEKQIWPVEDYPGFRGDASKLYQLRKLYEPVKENKELGLPVIKWKPNVDYRPLDPKAKFLKDLGMRGLPTWIELIDMMTRAVKEKDAAHYETILKHFVANRQSWPSSTADVLAERRILPVEGKPFPFLVRSIDCVTNNQASIFGYNILRRDLQPFSSLLGVRRDPPVEVCASYIINTPPGNLVDAAVFFGYMAGRVADIQSSRVVAQELGSASIVPIERPGEKKVRFIAPQSCFVGESKEFGDILNFVDFGSIANAFLRTVGAKDHPSILELARMVIENPSRVLQELQATKYLDLLRQFAVEEKELKSDKVVWNAFRSKPVLLALKDETPGVKATEEKEKDLLGDDSDEDDESAVQQVMVSAAASQIAIRDNVQYYAVFRGSILIAPEDDIIEQFYMRLGAEKLSVRVQVEKIAGNPVQGGDQRAAALKKMIVERVPIFLTQYDKNQIHHDARWLEQNLEVKVVSHLTHKLQLPGHRPVSLKTTAGLLRQKYRFQSVTTLFVMPEYDFYEVSRELVPLLLVRQNPKHEVLILETILSNSLRRLRDKGYDVQRILSRKEKQKAMEARLAEEEKQRLERASARMPPPPAPIARQPQQQPSQQPQQQPPRQPPQIEAAAHQLPTNPRPATPEQNKMPGGFGTPSPDRENHENQVARARRPSIDSTVSEPKDKFLNNFSSGWSKTIRDALNRTTAAGGQSGRQNINTRSLPAHRENPNSISSDIQSNLSAALEKCRAHNSPHVQSSTQTKEIDEAKGSYCDSSTSKDLTRWNVTGNGITVFLTNRPRNPIPVADEAFKSGLGTFANLLERIGGVFRLGNSVINIFYEDASNTIAFNQGGALFFNYFYFFNLHSRNTGGDGMADATLFWWEAFCHEIAHNLSPEHSAQHVFYEGSFVKATFRSVAGLIGGS</sequence>
<dbReference type="InterPro" id="IPR036890">
    <property type="entry name" value="HATPase_C_sf"/>
</dbReference>
<dbReference type="Proteomes" id="UP001367316">
    <property type="component" value="Unassembled WGS sequence"/>
</dbReference>
<gene>
    <name evidence="3" type="ORF">JOL62DRAFT_578692</name>
</gene>
<comment type="caution">
    <text evidence="3">The sequence shown here is derived from an EMBL/GenBank/DDBJ whole genome shotgun (WGS) entry which is preliminary data.</text>
</comment>
<protein>
    <recommendedName>
        <fullName evidence="2">Sacsin/Nov domain-containing protein</fullName>
    </recommendedName>
</protein>
<evidence type="ECO:0000313" key="4">
    <source>
        <dbReference type="Proteomes" id="UP001367316"/>
    </source>
</evidence>
<name>A0ABR1N2Q6_9PEZI</name>
<keyword evidence="4" id="KW-1185">Reference proteome</keyword>
<dbReference type="Pfam" id="PF25794">
    <property type="entry name" value="SACS"/>
    <property type="match status" value="1"/>
</dbReference>
<feature type="domain" description="Sacsin/Nov" evidence="2">
    <location>
        <begin position="29"/>
        <end position="153"/>
    </location>
</feature>
<feature type="compositionally biased region" description="Polar residues" evidence="1">
    <location>
        <begin position="1565"/>
        <end position="1577"/>
    </location>
</feature>
<feature type="compositionally biased region" description="Basic and acidic residues" evidence="1">
    <location>
        <begin position="1416"/>
        <end position="1431"/>
    </location>
</feature>
<dbReference type="PANTHER" id="PTHR47839:SF1">
    <property type="entry name" value="DOMAIN PROTEIN, PUTATIVE (AFU_ORTHOLOGUE AFUA_6G04830)-RELATED"/>
    <property type="match status" value="1"/>
</dbReference>
<feature type="compositionally biased region" description="Polar residues" evidence="1">
    <location>
        <begin position="1541"/>
        <end position="1557"/>
    </location>
</feature>
<dbReference type="Gene3D" id="3.30.565.10">
    <property type="entry name" value="Histidine kinase-like ATPase, C-terminal domain"/>
    <property type="match status" value="1"/>
</dbReference>
<organism evidence="3 4">
    <name type="scientific">Phyllosticta paracitricarpa</name>
    <dbReference type="NCBI Taxonomy" id="2016321"/>
    <lineage>
        <taxon>Eukaryota</taxon>
        <taxon>Fungi</taxon>
        <taxon>Dikarya</taxon>
        <taxon>Ascomycota</taxon>
        <taxon>Pezizomycotina</taxon>
        <taxon>Dothideomycetes</taxon>
        <taxon>Dothideomycetes incertae sedis</taxon>
        <taxon>Botryosphaeriales</taxon>
        <taxon>Phyllostictaceae</taxon>
        <taxon>Phyllosticta</taxon>
    </lineage>
</organism>
<dbReference type="EMBL" id="JBBPBF010000023">
    <property type="protein sequence ID" value="KAK7609470.1"/>
    <property type="molecule type" value="Genomic_DNA"/>
</dbReference>